<organism evidence="7 8">
    <name type="scientific">Phaseolus vulgaris</name>
    <name type="common">Kidney bean</name>
    <name type="synonym">French bean</name>
    <dbReference type="NCBI Taxonomy" id="3885"/>
    <lineage>
        <taxon>Eukaryota</taxon>
        <taxon>Viridiplantae</taxon>
        <taxon>Streptophyta</taxon>
        <taxon>Embryophyta</taxon>
        <taxon>Tracheophyta</taxon>
        <taxon>Spermatophyta</taxon>
        <taxon>Magnoliopsida</taxon>
        <taxon>eudicotyledons</taxon>
        <taxon>Gunneridae</taxon>
        <taxon>Pentapetalae</taxon>
        <taxon>rosids</taxon>
        <taxon>fabids</taxon>
        <taxon>Fabales</taxon>
        <taxon>Fabaceae</taxon>
        <taxon>Papilionoideae</taxon>
        <taxon>50 kb inversion clade</taxon>
        <taxon>NPAAA clade</taxon>
        <taxon>indigoferoid/millettioid clade</taxon>
        <taxon>Phaseoleae</taxon>
        <taxon>Phaseolus</taxon>
    </lineage>
</organism>
<dbReference type="PANTHER" id="PTHR12585:SF55">
    <property type="entry name" value="SISTER CHROMATID COHESION 1 PROTEIN 3"/>
    <property type="match status" value="1"/>
</dbReference>
<dbReference type="InterPro" id="IPR023093">
    <property type="entry name" value="ScpA-like_C"/>
</dbReference>
<evidence type="ECO:0000313" key="7">
    <source>
        <dbReference type="EMBL" id="ESW20900.1"/>
    </source>
</evidence>
<name>V7BV18_PHAVU</name>
<feature type="region of interest" description="Disordered" evidence="4">
    <location>
        <begin position="163"/>
        <end position="186"/>
    </location>
</feature>
<dbReference type="OMA" id="HEECKIL"/>
<dbReference type="STRING" id="3885.V7BV18"/>
<feature type="domain" description="Rad21/Rec8-like protein C-terminal eukaryotic" evidence="5">
    <location>
        <begin position="190"/>
        <end position="236"/>
    </location>
</feature>
<sequence>MFYSPFLFTRNGLLATVWTAGHLQHRLKKADCSSTDIPRAVRDIMHYCAPAAPRMSGYLLLGVVRIYSKKVEYVHEECKILEVSQFQSVTLPESFELDAQNIEDCTCMVLPQNEVEPIEVPRGLDLSPPLAMEAIDDHNIDDAMPEAEPDSFMIPDELMPQSNLPTPSTFQGGAISDGQDSAGDQDLPDLSLNQILEGKTRAIAARMFFEVLVLGTNKVVDVKQEEPYGDVSLKLAATPSNDQS</sequence>
<evidence type="ECO:0000259" key="6">
    <source>
        <dbReference type="Pfam" id="PF04825"/>
    </source>
</evidence>
<evidence type="ECO:0000256" key="4">
    <source>
        <dbReference type="SAM" id="MobiDB-lite"/>
    </source>
</evidence>
<dbReference type="Gramene" id="ESW20900">
    <property type="protein sequence ID" value="ESW20900"/>
    <property type="gene ID" value="PHAVU_005G024000g"/>
</dbReference>
<dbReference type="InterPro" id="IPR039781">
    <property type="entry name" value="Rad21/Rec8-like"/>
</dbReference>
<dbReference type="GO" id="GO:0007062">
    <property type="term" value="P:sister chromatid cohesion"/>
    <property type="evidence" value="ECO:0007669"/>
    <property type="project" value="InterPro"/>
</dbReference>
<evidence type="ECO:0000256" key="2">
    <source>
        <dbReference type="ARBA" id="ARBA00009870"/>
    </source>
</evidence>
<gene>
    <name evidence="7" type="ORF">PHAVU_005G024000g</name>
</gene>
<dbReference type="AlphaFoldDB" id="V7BV18"/>
<reference evidence="8" key="1">
    <citation type="journal article" date="2014" name="Nat. Genet.">
        <title>A reference genome for common bean and genome-wide analysis of dual domestications.</title>
        <authorList>
            <person name="Schmutz J."/>
            <person name="McClean P.E."/>
            <person name="Mamidi S."/>
            <person name="Wu G.A."/>
            <person name="Cannon S.B."/>
            <person name="Grimwood J."/>
            <person name="Jenkins J."/>
            <person name="Shu S."/>
            <person name="Song Q."/>
            <person name="Chavarro C."/>
            <person name="Torres-Torres M."/>
            <person name="Geffroy V."/>
            <person name="Moghaddam S.M."/>
            <person name="Gao D."/>
            <person name="Abernathy B."/>
            <person name="Barry K."/>
            <person name="Blair M."/>
            <person name="Brick M.A."/>
            <person name="Chovatia M."/>
            <person name="Gepts P."/>
            <person name="Goodstein D.M."/>
            <person name="Gonzales M."/>
            <person name="Hellsten U."/>
            <person name="Hyten D.L."/>
            <person name="Jia G."/>
            <person name="Kelly J.D."/>
            <person name="Kudrna D."/>
            <person name="Lee R."/>
            <person name="Richard M.M."/>
            <person name="Miklas P.N."/>
            <person name="Osorno J.M."/>
            <person name="Rodrigues J."/>
            <person name="Thareau V."/>
            <person name="Urrea C.A."/>
            <person name="Wang M."/>
            <person name="Yu Y."/>
            <person name="Zhang M."/>
            <person name="Wing R.A."/>
            <person name="Cregan P.B."/>
            <person name="Rokhsar D.S."/>
            <person name="Jackson S.A."/>
        </authorList>
    </citation>
    <scope>NUCLEOTIDE SEQUENCE [LARGE SCALE GENOMIC DNA]</scope>
    <source>
        <strain evidence="8">cv. G19833</strain>
    </source>
</reference>
<proteinExistence type="inferred from homology"/>
<protein>
    <recommendedName>
        <fullName evidence="9">Rad21/Rec8-like protein N-terminal domain-containing protein</fullName>
    </recommendedName>
</protein>
<dbReference type="InterPro" id="IPR006910">
    <property type="entry name" value="Rad21_Rec8_N"/>
</dbReference>
<dbReference type="InterPro" id="IPR006909">
    <property type="entry name" value="Rad21/Rec8_C_eu"/>
</dbReference>
<dbReference type="GO" id="GO:0003682">
    <property type="term" value="F:chromatin binding"/>
    <property type="evidence" value="ECO:0007669"/>
    <property type="project" value="TreeGrafter"/>
</dbReference>
<dbReference type="eggNOG" id="KOG1213">
    <property type="taxonomic scope" value="Eukaryota"/>
</dbReference>
<accession>V7BV18</accession>
<dbReference type="Gene3D" id="1.10.10.580">
    <property type="entry name" value="Structural maintenance of chromosome 1. Chain E"/>
    <property type="match status" value="1"/>
</dbReference>
<dbReference type="GO" id="GO:1990414">
    <property type="term" value="P:replication-born double-strand break repair via sister chromatid exchange"/>
    <property type="evidence" value="ECO:0007669"/>
    <property type="project" value="TreeGrafter"/>
</dbReference>
<dbReference type="Pfam" id="PF04824">
    <property type="entry name" value="Rad21_Rec8"/>
    <property type="match status" value="1"/>
</dbReference>
<keyword evidence="3" id="KW-0539">Nucleus</keyword>
<evidence type="ECO:0008006" key="9">
    <source>
        <dbReference type="Google" id="ProtNLM"/>
    </source>
</evidence>
<evidence type="ECO:0000313" key="8">
    <source>
        <dbReference type="Proteomes" id="UP000000226"/>
    </source>
</evidence>
<evidence type="ECO:0000256" key="3">
    <source>
        <dbReference type="ARBA" id="ARBA00023242"/>
    </source>
</evidence>
<dbReference type="EMBL" id="CM002292">
    <property type="protein sequence ID" value="ESW20900.1"/>
    <property type="molecule type" value="Genomic_DNA"/>
</dbReference>
<keyword evidence="8" id="KW-1185">Reference proteome</keyword>
<feature type="domain" description="Rad21/Rec8-like protein N-terminal" evidence="6">
    <location>
        <begin position="1"/>
        <end position="84"/>
    </location>
</feature>
<evidence type="ECO:0000256" key="1">
    <source>
        <dbReference type="ARBA" id="ARBA00004123"/>
    </source>
</evidence>
<evidence type="ECO:0000259" key="5">
    <source>
        <dbReference type="Pfam" id="PF04824"/>
    </source>
</evidence>
<dbReference type="Pfam" id="PF04825">
    <property type="entry name" value="Rad21_Rec8_N"/>
    <property type="match status" value="1"/>
</dbReference>
<dbReference type="GO" id="GO:0005634">
    <property type="term" value="C:nucleus"/>
    <property type="evidence" value="ECO:0007669"/>
    <property type="project" value="UniProtKB-SubCell"/>
</dbReference>
<dbReference type="PANTHER" id="PTHR12585">
    <property type="entry name" value="SCC1 / RAD21 FAMILY MEMBER"/>
    <property type="match status" value="1"/>
</dbReference>
<comment type="similarity">
    <text evidence="2">Belongs to the rad21 family.</text>
</comment>
<dbReference type="OrthoDB" id="10071381at2759"/>
<dbReference type="SUPFAM" id="SSF46785">
    <property type="entry name" value="Winged helix' DNA-binding domain"/>
    <property type="match status" value="1"/>
</dbReference>
<dbReference type="InterPro" id="IPR036390">
    <property type="entry name" value="WH_DNA-bd_sf"/>
</dbReference>
<dbReference type="GO" id="GO:0008278">
    <property type="term" value="C:cohesin complex"/>
    <property type="evidence" value="ECO:0007669"/>
    <property type="project" value="InterPro"/>
</dbReference>
<dbReference type="Proteomes" id="UP000000226">
    <property type="component" value="Chromosome 5"/>
</dbReference>
<comment type="subcellular location">
    <subcellularLocation>
        <location evidence="1">Nucleus</location>
    </subcellularLocation>
</comment>